<sequence length="84" mass="9134">AARAYLTDWCFSETVPPTILRAGGGGTRGDRCRGHGSFLAMARKVASSEEKAAMAAGSPCIVSEKSPNNERLFREHDEIMDLYD</sequence>
<proteinExistence type="predicted"/>
<dbReference type="Proteomes" id="UP000265515">
    <property type="component" value="Unassembled WGS sequence"/>
</dbReference>
<accession>A0A388JKF3</accession>
<evidence type="ECO:0000313" key="2">
    <source>
        <dbReference type="Proteomes" id="UP000265515"/>
    </source>
</evidence>
<keyword evidence="2" id="KW-1185">Reference proteome</keyword>
<organism evidence="1 2">
    <name type="scientific">Chara braunii</name>
    <name type="common">Braun's stonewort</name>
    <dbReference type="NCBI Taxonomy" id="69332"/>
    <lineage>
        <taxon>Eukaryota</taxon>
        <taxon>Viridiplantae</taxon>
        <taxon>Streptophyta</taxon>
        <taxon>Charophyceae</taxon>
        <taxon>Charales</taxon>
        <taxon>Characeae</taxon>
        <taxon>Chara</taxon>
    </lineage>
</organism>
<protein>
    <submittedName>
        <fullName evidence="1">Uncharacterized protein</fullName>
    </submittedName>
</protein>
<dbReference type="AlphaFoldDB" id="A0A388JKF3"/>
<name>A0A388JKF3_CHABU</name>
<feature type="non-terminal residue" evidence="1">
    <location>
        <position position="1"/>
    </location>
</feature>
<evidence type="ECO:0000313" key="1">
    <source>
        <dbReference type="EMBL" id="GBG45196.1"/>
    </source>
</evidence>
<dbReference type="EMBL" id="BFEA01003693">
    <property type="protein sequence ID" value="GBG45196.1"/>
    <property type="molecule type" value="Genomic_DNA"/>
</dbReference>
<dbReference type="Gramene" id="GBG45196">
    <property type="protein sequence ID" value="GBG45196"/>
    <property type="gene ID" value="CBR_g78631"/>
</dbReference>
<gene>
    <name evidence="1" type="ORF">CBR_g78631</name>
</gene>
<comment type="caution">
    <text evidence="1">The sequence shown here is derived from an EMBL/GenBank/DDBJ whole genome shotgun (WGS) entry which is preliminary data.</text>
</comment>
<reference evidence="1 2" key="1">
    <citation type="journal article" date="2018" name="Cell">
        <title>The Chara Genome: Secondary Complexity and Implications for Plant Terrestrialization.</title>
        <authorList>
            <person name="Nishiyama T."/>
            <person name="Sakayama H."/>
            <person name="Vries J.D."/>
            <person name="Buschmann H."/>
            <person name="Saint-Marcoux D."/>
            <person name="Ullrich K.K."/>
            <person name="Haas F.B."/>
            <person name="Vanderstraeten L."/>
            <person name="Becker D."/>
            <person name="Lang D."/>
            <person name="Vosolsobe S."/>
            <person name="Rombauts S."/>
            <person name="Wilhelmsson P.K.I."/>
            <person name="Janitza P."/>
            <person name="Kern R."/>
            <person name="Heyl A."/>
            <person name="Rumpler F."/>
            <person name="Villalobos L.I.A.C."/>
            <person name="Clay J.M."/>
            <person name="Skokan R."/>
            <person name="Toyoda A."/>
            <person name="Suzuki Y."/>
            <person name="Kagoshima H."/>
            <person name="Schijlen E."/>
            <person name="Tajeshwar N."/>
            <person name="Catarino B."/>
            <person name="Hetherington A.J."/>
            <person name="Saltykova A."/>
            <person name="Bonnot C."/>
            <person name="Breuninger H."/>
            <person name="Symeonidi A."/>
            <person name="Radhakrishnan G.V."/>
            <person name="Van Nieuwerburgh F."/>
            <person name="Deforce D."/>
            <person name="Chang C."/>
            <person name="Karol K.G."/>
            <person name="Hedrich R."/>
            <person name="Ulvskov P."/>
            <person name="Glockner G."/>
            <person name="Delwiche C.F."/>
            <person name="Petrasek J."/>
            <person name="Van de Peer Y."/>
            <person name="Friml J."/>
            <person name="Beilby M."/>
            <person name="Dolan L."/>
            <person name="Kohara Y."/>
            <person name="Sugano S."/>
            <person name="Fujiyama A."/>
            <person name="Delaux P.-M."/>
            <person name="Quint M."/>
            <person name="TheiBen G."/>
            <person name="Hagemann M."/>
            <person name="Harholt J."/>
            <person name="Dunand C."/>
            <person name="Zachgo S."/>
            <person name="Langdale J."/>
            <person name="Maumus F."/>
            <person name="Straeten D.V.D."/>
            <person name="Gould S.B."/>
            <person name="Rensing S.A."/>
        </authorList>
    </citation>
    <scope>NUCLEOTIDE SEQUENCE [LARGE SCALE GENOMIC DNA]</scope>
    <source>
        <strain evidence="1 2">S276</strain>
    </source>
</reference>